<keyword evidence="1" id="KW-0732">Signal</keyword>
<dbReference type="KEGG" id="vde:111246934"/>
<dbReference type="InParanoid" id="A0A7M7JYV4"/>
<dbReference type="EnsemblMetazoa" id="XM_022797339">
    <property type="protein sequence ID" value="XP_022653074"/>
    <property type="gene ID" value="LOC111246934"/>
</dbReference>
<accession>A0A7M7JYV4</accession>
<dbReference type="GeneID" id="111246934"/>
<organism evidence="2 3">
    <name type="scientific">Varroa destructor</name>
    <name type="common">Honeybee mite</name>
    <dbReference type="NCBI Taxonomy" id="109461"/>
    <lineage>
        <taxon>Eukaryota</taxon>
        <taxon>Metazoa</taxon>
        <taxon>Ecdysozoa</taxon>
        <taxon>Arthropoda</taxon>
        <taxon>Chelicerata</taxon>
        <taxon>Arachnida</taxon>
        <taxon>Acari</taxon>
        <taxon>Parasitiformes</taxon>
        <taxon>Mesostigmata</taxon>
        <taxon>Gamasina</taxon>
        <taxon>Dermanyssoidea</taxon>
        <taxon>Varroidae</taxon>
        <taxon>Varroa</taxon>
    </lineage>
</organism>
<feature type="signal peptide" evidence="1">
    <location>
        <begin position="1"/>
        <end position="16"/>
    </location>
</feature>
<dbReference type="RefSeq" id="XP_022653074.1">
    <property type="nucleotide sequence ID" value="XM_022797339.1"/>
</dbReference>
<keyword evidence="3" id="KW-1185">Reference proteome</keyword>
<dbReference type="OrthoDB" id="10380465at2759"/>
<sequence>MKILLIGLIFVGAAYTAQLPVVAAVMKDATANEEKKMFLANLSEPQVIQKDQITKAEPQDPMELAVEPTAEESAPKPVIIQKTNTPLDSADVPANEYAVAEDPEIEKLAELPFDIDSVPETKNPDDPCRRVKTQIRDLTTRWRELGREIAQRTAELVRVRGEERQKVRDQIRRIREDMSKTNTLIRENTRECARTRRPTLRPIAPEKHFHTNTS</sequence>
<dbReference type="AlphaFoldDB" id="A0A7M7JYV4"/>
<evidence type="ECO:0000313" key="3">
    <source>
        <dbReference type="Proteomes" id="UP000594260"/>
    </source>
</evidence>
<evidence type="ECO:0000256" key="1">
    <source>
        <dbReference type="SAM" id="SignalP"/>
    </source>
</evidence>
<protein>
    <submittedName>
        <fullName evidence="2">Uncharacterized protein</fullName>
    </submittedName>
</protein>
<evidence type="ECO:0000313" key="2">
    <source>
        <dbReference type="EnsemblMetazoa" id="XP_022653074"/>
    </source>
</evidence>
<name>A0A7M7JYV4_VARDE</name>
<proteinExistence type="predicted"/>
<dbReference type="Proteomes" id="UP000594260">
    <property type="component" value="Unplaced"/>
</dbReference>
<feature type="chain" id="PRO_5029492410" evidence="1">
    <location>
        <begin position="17"/>
        <end position="214"/>
    </location>
</feature>
<reference evidence="2" key="1">
    <citation type="submission" date="2021-01" db="UniProtKB">
        <authorList>
            <consortium name="EnsemblMetazoa"/>
        </authorList>
    </citation>
    <scope>IDENTIFICATION</scope>
</reference>